<proteinExistence type="inferred from homology"/>
<sequence>MVAGHLRKQNGYFQMILSYKDSTGKRRTKSISTGLPIKGNQKRAEAMLLETRKNFNPEDAMTDKNTLFSKFLEKWLKDNLKSIDTETYALYSYNVKMFLIPYFEKSEVRICDLKTSDIECYYNYEKSDHHASKTVILQLHEIIRIALDYAVELEWIDTNPAKDINPATDEVAILFTDFMLEWLEMMKSCVEETTFASYTSMVKKRIVPYFLEKRYTLNEMEENPKYIQEYYQYELNLGLSANTVIHRHANIRKALQYAFQIGLIKSNPADRIERPKKEKYVASYYNTEELDTLFKVSKDDPMELAIILAAFYGLRRSEVVGLKWNAIDFERKTITIQYTVTEANLNDGRGNVIIEKERTKSKTSRRTLPLVKPFEDLLIRMYLEQKKNRKLCGDCYCTDYLDFIYVNEIGERVKPGYLTQHFPLLLKKHNLRKIRFHDLRHSCASLLYANGVSLKQIQEWLGHSDISTTSNIYTHLDYSSKVSSANAILSVFPSKTPSEQQKATG</sequence>
<accession>A0A7G5MXV0</accession>
<keyword evidence="5" id="KW-0233">DNA recombination</keyword>
<evidence type="ECO:0000259" key="8">
    <source>
        <dbReference type="PROSITE" id="PS51900"/>
    </source>
</evidence>
<dbReference type="Gene3D" id="1.10.150.130">
    <property type="match status" value="2"/>
</dbReference>
<evidence type="ECO:0000256" key="5">
    <source>
        <dbReference type="ARBA" id="ARBA00023172"/>
    </source>
</evidence>
<name>A0A7G5MXV0_9FIRM</name>
<dbReference type="Proteomes" id="UP000515789">
    <property type="component" value="Chromosome"/>
</dbReference>
<dbReference type="Pfam" id="PF14659">
    <property type="entry name" value="Phage_int_SAM_3"/>
    <property type="match status" value="1"/>
</dbReference>
<evidence type="ECO:0000256" key="3">
    <source>
        <dbReference type="ARBA" id="ARBA00022908"/>
    </source>
</evidence>
<dbReference type="GO" id="GO:0006310">
    <property type="term" value="P:DNA recombination"/>
    <property type="evidence" value="ECO:0007669"/>
    <property type="project" value="UniProtKB-KW"/>
</dbReference>
<dbReference type="InterPro" id="IPR011010">
    <property type="entry name" value="DNA_brk_join_enz"/>
</dbReference>
<dbReference type="GO" id="GO:0003677">
    <property type="term" value="F:DNA binding"/>
    <property type="evidence" value="ECO:0007669"/>
    <property type="project" value="UniProtKB-UniRule"/>
</dbReference>
<comment type="function">
    <text evidence="1">Site-specific tyrosine recombinase, which acts by catalyzing the cutting and rejoining of the recombining DNA molecules.</text>
</comment>
<dbReference type="InterPro" id="IPR010998">
    <property type="entry name" value="Integrase_recombinase_N"/>
</dbReference>
<gene>
    <name evidence="9" type="ORF">E5259_18535</name>
</gene>
<dbReference type="EMBL" id="CP039126">
    <property type="protein sequence ID" value="QMW79443.1"/>
    <property type="molecule type" value="Genomic_DNA"/>
</dbReference>
<dbReference type="InterPro" id="IPR050090">
    <property type="entry name" value="Tyrosine_recombinase_XerCD"/>
</dbReference>
<evidence type="ECO:0000256" key="2">
    <source>
        <dbReference type="ARBA" id="ARBA00008857"/>
    </source>
</evidence>
<dbReference type="Pfam" id="PF00589">
    <property type="entry name" value="Phage_integrase"/>
    <property type="match status" value="1"/>
</dbReference>
<evidence type="ECO:0000313" key="10">
    <source>
        <dbReference type="Proteomes" id="UP000515789"/>
    </source>
</evidence>
<dbReference type="RefSeq" id="WP_018595042.1">
    <property type="nucleotide sequence ID" value="NZ_CABLBP010000018.1"/>
</dbReference>
<feature type="domain" description="Core-binding (CB)" evidence="8">
    <location>
        <begin position="173"/>
        <end position="259"/>
    </location>
</feature>
<organism evidence="9 10">
    <name type="scientific">Blautia producta</name>
    <dbReference type="NCBI Taxonomy" id="33035"/>
    <lineage>
        <taxon>Bacteria</taxon>
        <taxon>Bacillati</taxon>
        <taxon>Bacillota</taxon>
        <taxon>Clostridia</taxon>
        <taxon>Lachnospirales</taxon>
        <taxon>Lachnospiraceae</taxon>
        <taxon>Blautia</taxon>
    </lineage>
</organism>
<dbReference type="PROSITE" id="PS51898">
    <property type="entry name" value="TYR_RECOMBINASE"/>
    <property type="match status" value="1"/>
</dbReference>
<keyword evidence="4 6" id="KW-0238">DNA-binding</keyword>
<evidence type="ECO:0000259" key="7">
    <source>
        <dbReference type="PROSITE" id="PS51898"/>
    </source>
</evidence>
<dbReference type="PROSITE" id="PS51900">
    <property type="entry name" value="CB"/>
    <property type="match status" value="1"/>
</dbReference>
<evidence type="ECO:0000256" key="6">
    <source>
        <dbReference type="PROSITE-ProRule" id="PRU01248"/>
    </source>
</evidence>
<comment type="similarity">
    <text evidence="2">Belongs to the 'phage' integrase family.</text>
</comment>
<feature type="domain" description="Tyr recombinase" evidence="7">
    <location>
        <begin position="280"/>
        <end position="486"/>
    </location>
</feature>
<dbReference type="AlphaFoldDB" id="A0A7G5MXV0"/>
<dbReference type="InterPro" id="IPR004107">
    <property type="entry name" value="Integrase_SAM-like_N"/>
</dbReference>
<dbReference type="InterPro" id="IPR044068">
    <property type="entry name" value="CB"/>
</dbReference>
<dbReference type="GeneID" id="75052052"/>
<keyword evidence="3" id="KW-0229">DNA integration</keyword>
<dbReference type="InterPro" id="IPR013762">
    <property type="entry name" value="Integrase-like_cat_sf"/>
</dbReference>
<evidence type="ECO:0000313" key="9">
    <source>
        <dbReference type="EMBL" id="QMW79443.1"/>
    </source>
</evidence>
<dbReference type="InterPro" id="IPR002104">
    <property type="entry name" value="Integrase_catalytic"/>
</dbReference>
<dbReference type="GO" id="GO:0015074">
    <property type="term" value="P:DNA integration"/>
    <property type="evidence" value="ECO:0007669"/>
    <property type="project" value="UniProtKB-KW"/>
</dbReference>
<dbReference type="PANTHER" id="PTHR30349:SF64">
    <property type="entry name" value="PROPHAGE INTEGRASE INTD-RELATED"/>
    <property type="match status" value="1"/>
</dbReference>
<dbReference type="Gene3D" id="1.10.443.10">
    <property type="entry name" value="Intergrase catalytic core"/>
    <property type="match status" value="1"/>
</dbReference>
<reference evidence="9 10" key="1">
    <citation type="submission" date="2019-04" db="EMBL/GenBank/DDBJ databases">
        <authorList>
            <person name="Schori C."/>
            <person name="Ahrens C."/>
        </authorList>
    </citation>
    <scope>NUCLEOTIDE SEQUENCE [LARGE SCALE GENOMIC DNA]</scope>
    <source>
        <strain evidence="9 10">DSM 2950</strain>
    </source>
</reference>
<protein>
    <submittedName>
        <fullName evidence="9">Site-specific integrase</fullName>
    </submittedName>
</protein>
<evidence type="ECO:0000256" key="4">
    <source>
        <dbReference type="ARBA" id="ARBA00023125"/>
    </source>
</evidence>
<evidence type="ECO:0000256" key="1">
    <source>
        <dbReference type="ARBA" id="ARBA00003283"/>
    </source>
</evidence>
<dbReference type="CDD" id="cd01189">
    <property type="entry name" value="INT_ICEBs1_C_like"/>
    <property type="match status" value="1"/>
</dbReference>
<dbReference type="PANTHER" id="PTHR30349">
    <property type="entry name" value="PHAGE INTEGRASE-RELATED"/>
    <property type="match status" value="1"/>
</dbReference>
<dbReference type="SUPFAM" id="SSF56349">
    <property type="entry name" value="DNA breaking-rejoining enzymes"/>
    <property type="match status" value="2"/>
</dbReference>